<name>A0A6A8A8N2_9HYPH</name>
<dbReference type="InterPro" id="IPR036514">
    <property type="entry name" value="SGNH_hydro_sf"/>
</dbReference>
<dbReference type="RefSeq" id="WP_153355082.1">
    <property type="nucleotide sequence ID" value="NZ_JAYKOO010000007.1"/>
</dbReference>
<evidence type="ECO:0000313" key="1">
    <source>
        <dbReference type="EMBL" id="MQY47612.1"/>
    </source>
</evidence>
<reference evidence="1 2" key="1">
    <citation type="submission" date="2019-11" db="EMBL/GenBank/DDBJ databases">
        <title>Genome analysis of Rhizobacterium cereale a novel genus and species isolated from maize roots in North Spain.</title>
        <authorList>
            <person name="Menendez E."/>
            <person name="Flores-Felix J.D."/>
            <person name="Ramirez-Bahena M.-H."/>
            <person name="Igual J.M."/>
            <person name="Garcia-Fraile P."/>
            <person name="Peix A."/>
            <person name="Velazquez E."/>
        </authorList>
    </citation>
    <scope>NUCLEOTIDE SEQUENCE [LARGE SCALE GENOMIC DNA]</scope>
    <source>
        <strain evidence="1 2">RZME27</strain>
    </source>
</reference>
<dbReference type="Proteomes" id="UP000435138">
    <property type="component" value="Unassembled WGS sequence"/>
</dbReference>
<comment type="caution">
    <text evidence="1">The sequence shown here is derived from an EMBL/GenBank/DDBJ whole genome shotgun (WGS) entry which is preliminary data.</text>
</comment>
<dbReference type="GO" id="GO:0016788">
    <property type="term" value="F:hydrolase activity, acting on ester bonds"/>
    <property type="evidence" value="ECO:0007669"/>
    <property type="project" value="UniProtKB-ARBA"/>
</dbReference>
<dbReference type="AlphaFoldDB" id="A0A6A8A8N2"/>
<evidence type="ECO:0000313" key="2">
    <source>
        <dbReference type="Proteomes" id="UP000435138"/>
    </source>
</evidence>
<organism evidence="1 2">
    <name type="scientific">Endobacterium cereale</name>
    <dbReference type="NCBI Taxonomy" id="2663029"/>
    <lineage>
        <taxon>Bacteria</taxon>
        <taxon>Pseudomonadati</taxon>
        <taxon>Pseudomonadota</taxon>
        <taxon>Alphaproteobacteria</taxon>
        <taxon>Hyphomicrobiales</taxon>
        <taxon>Rhizobiaceae</taxon>
        <taxon>Endobacterium</taxon>
    </lineage>
</organism>
<gene>
    <name evidence="1" type="ORF">GAO09_16375</name>
</gene>
<keyword evidence="2" id="KW-1185">Reference proteome</keyword>
<sequence>MFQVSRTGVLAAILVGTLFLLPPFNTLPGKGKEFLEDLFDGRPEQTALFLGNSRTFYHDMPHMVRLIADSAGYAEKLHITMEAKPSISLASHLENPKTRALIAQRWDHVVLQVLSSEQYSAETAGQAWDVAANLIRDIKANGARPAMFVTWRYTDRCSDNAGMPASAAGLSPAGYPNMHVNIQQQHARLAALTGVDLVNVGLVWEALLAQPIDFTLYNDCNHPSIHGSYLAALMFYAYFSGRDVTDVSYTPNGVSPEDAAMLRAAVSRYLASKSAS</sequence>
<dbReference type="EMBL" id="WIXI01000045">
    <property type="protein sequence ID" value="MQY47612.1"/>
    <property type="molecule type" value="Genomic_DNA"/>
</dbReference>
<protein>
    <recommendedName>
        <fullName evidence="3">SGNH/GDSL hydrolase family protein</fullName>
    </recommendedName>
</protein>
<evidence type="ECO:0008006" key="3">
    <source>
        <dbReference type="Google" id="ProtNLM"/>
    </source>
</evidence>
<dbReference type="SUPFAM" id="SSF52266">
    <property type="entry name" value="SGNH hydrolase"/>
    <property type="match status" value="1"/>
</dbReference>
<proteinExistence type="predicted"/>
<accession>A0A6A8A8N2</accession>
<dbReference type="Gene3D" id="3.40.50.1110">
    <property type="entry name" value="SGNH hydrolase"/>
    <property type="match status" value="1"/>
</dbReference>